<protein>
    <submittedName>
        <fullName evidence="1">Uncharacterized protein</fullName>
    </submittedName>
</protein>
<dbReference type="AlphaFoldDB" id="A0A2M9ZER7"/>
<organism evidence="1 2">
    <name type="scientific">Leptospira wolffii</name>
    <dbReference type="NCBI Taxonomy" id="409998"/>
    <lineage>
        <taxon>Bacteria</taxon>
        <taxon>Pseudomonadati</taxon>
        <taxon>Spirochaetota</taxon>
        <taxon>Spirochaetia</taxon>
        <taxon>Leptospirales</taxon>
        <taxon>Leptospiraceae</taxon>
        <taxon>Leptospira</taxon>
    </lineage>
</organism>
<dbReference type="RefSeq" id="WP_100757410.1">
    <property type="nucleotide sequence ID" value="NZ_NPDT01000001.1"/>
</dbReference>
<sequence>MNFSVSAKYIVQLFRFMLLFKIDRFYIKNVTENSIRAIVGWPDDGLHIYDADEEIQEIEWEIQNISGIEDALVLAEVIISEEKIDIDRLDEDIVSLQTILEWDDIRFNNALESLLAIKVDMIDDDEKTDFFFVHF</sequence>
<proteinExistence type="predicted"/>
<comment type="caution">
    <text evidence="1">The sequence shown here is derived from an EMBL/GenBank/DDBJ whole genome shotgun (WGS) entry which is preliminary data.</text>
</comment>
<dbReference type="EMBL" id="NPDT01000001">
    <property type="protein sequence ID" value="PJZ66817.1"/>
    <property type="molecule type" value="Genomic_DNA"/>
</dbReference>
<evidence type="ECO:0000313" key="2">
    <source>
        <dbReference type="Proteomes" id="UP000231912"/>
    </source>
</evidence>
<evidence type="ECO:0000313" key="1">
    <source>
        <dbReference type="EMBL" id="PJZ66817.1"/>
    </source>
</evidence>
<reference evidence="1 2" key="1">
    <citation type="submission" date="2017-07" db="EMBL/GenBank/DDBJ databases">
        <title>Leptospira spp. isolated from tropical soils.</title>
        <authorList>
            <person name="Thibeaux R."/>
            <person name="Iraola G."/>
            <person name="Ferres I."/>
            <person name="Bierque E."/>
            <person name="Girault D."/>
            <person name="Soupe-Gilbert M.-E."/>
            <person name="Picardeau M."/>
            <person name="Goarant C."/>
        </authorList>
    </citation>
    <scope>NUCLEOTIDE SEQUENCE [LARGE SCALE GENOMIC DNA]</scope>
    <source>
        <strain evidence="1 2">FH2-C-A2</strain>
    </source>
</reference>
<dbReference type="Proteomes" id="UP000231912">
    <property type="component" value="Unassembled WGS sequence"/>
</dbReference>
<name>A0A2M9ZER7_9LEPT</name>
<gene>
    <name evidence="1" type="ORF">CH371_01570</name>
</gene>
<accession>A0A2M9ZER7</accession>